<dbReference type="Gene3D" id="3.40.50.300">
    <property type="entry name" value="P-loop containing nucleotide triphosphate hydrolases"/>
    <property type="match status" value="1"/>
</dbReference>
<accession>A0A940SV07</accession>
<dbReference type="Proteomes" id="UP000674938">
    <property type="component" value="Unassembled WGS sequence"/>
</dbReference>
<reference evidence="7" key="1">
    <citation type="submission" date="2020-12" db="EMBL/GenBank/DDBJ databases">
        <title>Vagococcus allomyrinae sp. nov. and Enterococcus lavae sp. nov., isolated from the larvae of Allomyrina dichotoma.</title>
        <authorList>
            <person name="Lee S.D."/>
        </authorList>
    </citation>
    <scope>NUCLEOTIDE SEQUENCE</scope>
    <source>
        <strain evidence="7">BWB3-3</strain>
    </source>
</reference>
<dbReference type="SUPFAM" id="SSF52540">
    <property type="entry name" value="P-loop containing nucleoside triphosphate hydrolases"/>
    <property type="match status" value="1"/>
</dbReference>
<evidence type="ECO:0000256" key="1">
    <source>
        <dbReference type="ARBA" id="ARBA00005417"/>
    </source>
</evidence>
<keyword evidence="8" id="KW-1185">Reference proteome</keyword>
<protein>
    <submittedName>
        <fullName evidence="7">ABC transporter ATP-binding protein</fullName>
    </submittedName>
</protein>
<dbReference type="InterPro" id="IPR017871">
    <property type="entry name" value="ABC_transporter-like_CS"/>
</dbReference>
<comment type="similarity">
    <text evidence="1">Belongs to the ABC transporter superfamily.</text>
</comment>
<evidence type="ECO:0000259" key="6">
    <source>
        <dbReference type="PROSITE" id="PS50893"/>
    </source>
</evidence>
<evidence type="ECO:0000313" key="8">
    <source>
        <dbReference type="Proteomes" id="UP000674938"/>
    </source>
</evidence>
<dbReference type="InterPro" id="IPR017911">
    <property type="entry name" value="MacB-like_ATP-bd"/>
</dbReference>
<dbReference type="InterPro" id="IPR003593">
    <property type="entry name" value="AAA+_ATPase"/>
</dbReference>
<dbReference type="Pfam" id="PF00005">
    <property type="entry name" value="ABC_tran"/>
    <property type="match status" value="1"/>
</dbReference>
<keyword evidence="5" id="KW-0029">Amino-acid transport</keyword>
<dbReference type="RefSeq" id="WP_209527259.1">
    <property type="nucleotide sequence ID" value="NZ_JAEEGA010000006.1"/>
</dbReference>
<evidence type="ECO:0000256" key="4">
    <source>
        <dbReference type="ARBA" id="ARBA00022840"/>
    </source>
</evidence>
<keyword evidence="3" id="KW-0547">Nucleotide-binding</keyword>
<evidence type="ECO:0000313" key="7">
    <source>
        <dbReference type="EMBL" id="MBP1041369.1"/>
    </source>
</evidence>
<dbReference type="EMBL" id="JAEEGA010000006">
    <property type="protein sequence ID" value="MBP1041369.1"/>
    <property type="molecule type" value="Genomic_DNA"/>
</dbReference>
<dbReference type="GO" id="GO:0006865">
    <property type="term" value="P:amino acid transport"/>
    <property type="evidence" value="ECO:0007669"/>
    <property type="project" value="UniProtKB-KW"/>
</dbReference>
<dbReference type="PROSITE" id="PS50893">
    <property type="entry name" value="ABC_TRANSPORTER_2"/>
    <property type="match status" value="1"/>
</dbReference>
<dbReference type="GO" id="GO:0016887">
    <property type="term" value="F:ATP hydrolysis activity"/>
    <property type="evidence" value="ECO:0007669"/>
    <property type="project" value="InterPro"/>
</dbReference>
<dbReference type="CDD" id="cd03255">
    <property type="entry name" value="ABC_MJ0796_LolCDE_FtsE"/>
    <property type="match status" value="1"/>
</dbReference>
<dbReference type="SMART" id="SM00382">
    <property type="entry name" value="AAA"/>
    <property type="match status" value="1"/>
</dbReference>
<dbReference type="InterPro" id="IPR027417">
    <property type="entry name" value="P-loop_NTPase"/>
</dbReference>
<dbReference type="AlphaFoldDB" id="A0A940SV07"/>
<dbReference type="FunFam" id="3.40.50.300:FF:000032">
    <property type="entry name" value="Export ABC transporter ATP-binding protein"/>
    <property type="match status" value="1"/>
</dbReference>
<dbReference type="InterPro" id="IPR003439">
    <property type="entry name" value="ABC_transporter-like_ATP-bd"/>
</dbReference>
<organism evidence="7 8">
    <name type="scientific">Vagococcus allomyrinae</name>
    <dbReference type="NCBI Taxonomy" id="2794353"/>
    <lineage>
        <taxon>Bacteria</taxon>
        <taxon>Bacillati</taxon>
        <taxon>Bacillota</taxon>
        <taxon>Bacilli</taxon>
        <taxon>Lactobacillales</taxon>
        <taxon>Enterococcaceae</taxon>
        <taxon>Vagococcus</taxon>
    </lineage>
</organism>
<evidence type="ECO:0000256" key="3">
    <source>
        <dbReference type="ARBA" id="ARBA00022741"/>
    </source>
</evidence>
<sequence length="257" mass="28864">MAILEIKDLSKVYQGPVPYEALKKIDLKVEAGEFVSIMGPSGSGKTTLLNMVATLDKPTAGVVLINGHNPHELSKNDLAEFRRKELGFVFQNFNLLPTLTVEENIMLPLTLDDESVMLMKEKTQDIMEELGILPIRDKRTYEISGGESQRVAIARALIHRPSLILADEPTGNLDSRSAGNVMHLLEKFNDERQVTTLMVTHDAVSASYSQRVVFIKDGNFFNEIYCGDDRERFYQKILDVLAHLGGTNHEFQATRRT</sequence>
<keyword evidence="2" id="KW-0813">Transport</keyword>
<feature type="domain" description="ABC transporter" evidence="6">
    <location>
        <begin position="4"/>
        <end position="242"/>
    </location>
</feature>
<dbReference type="PANTHER" id="PTHR42798:SF7">
    <property type="entry name" value="ALPHA-D-RIBOSE 1-METHYLPHOSPHONATE 5-TRIPHOSPHATE SYNTHASE SUBUNIT PHNL"/>
    <property type="match status" value="1"/>
</dbReference>
<proteinExistence type="inferred from homology"/>
<dbReference type="PANTHER" id="PTHR42798">
    <property type="entry name" value="LIPOPROTEIN-RELEASING SYSTEM ATP-BINDING PROTEIN LOLD"/>
    <property type="match status" value="1"/>
</dbReference>
<evidence type="ECO:0000256" key="2">
    <source>
        <dbReference type="ARBA" id="ARBA00022448"/>
    </source>
</evidence>
<dbReference type="GO" id="GO:0022857">
    <property type="term" value="F:transmembrane transporter activity"/>
    <property type="evidence" value="ECO:0007669"/>
    <property type="project" value="UniProtKB-ARBA"/>
</dbReference>
<dbReference type="GO" id="GO:0098796">
    <property type="term" value="C:membrane protein complex"/>
    <property type="evidence" value="ECO:0007669"/>
    <property type="project" value="UniProtKB-ARBA"/>
</dbReference>
<dbReference type="PROSITE" id="PS00211">
    <property type="entry name" value="ABC_TRANSPORTER_1"/>
    <property type="match status" value="1"/>
</dbReference>
<dbReference type="GO" id="GO:0005524">
    <property type="term" value="F:ATP binding"/>
    <property type="evidence" value="ECO:0007669"/>
    <property type="project" value="UniProtKB-KW"/>
</dbReference>
<gene>
    <name evidence="7" type="ORF">I6N95_10165</name>
</gene>
<keyword evidence="4 7" id="KW-0067">ATP-binding</keyword>
<name>A0A940SV07_9ENTE</name>
<evidence type="ECO:0000256" key="5">
    <source>
        <dbReference type="ARBA" id="ARBA00022970"/>
    </source>
</evidence>
<comment type="caution">
    <text evidence="7">The sequence shown here is derived from an EMBL/GenBank/DDBJ whole genome shotgun (WGS) entry which is preliminary data.</text>
</comment>